<dbReference type="Pfam" id="PF00923">
    <property type="entry name" value="TAL_FSA"/>
    <property type="match status" value="1"/>
</dbReference>
<dbReference type="PROSITE" id="PS01054">
    <property type="entry name" value="TRANSALDOLASE_1"/>
    <property type="match status" value="1"/>
</dbReference>
<dbReference type="HAMAP" id="MF_00494">
    <property type="entry name" value="Transaldolase_3b"/>
    <property type="match status" value="1"/>
</dbReference>
<dbReference type="OrthoDB" id="9807051at2"/>
<evidence type="ECO:0000256" key="8">
    <source>
        <dbReference type="ARBA" id="ARBA00048810"/>
    </source>
</evidence>
<dbReference type="InterPro" id="IPR022999">
    <property type="entry name" value="Transaldolase_3B"/>
</dbReference>
<comment type="catalytic activity">
    <reaction evidence="8 9">
        <text>D-sedoheptulose 7-phosphate + D-glyceraldehyde 3-phosphate = D-erythrose 4-phosphate + beta-D-fructose 6-phosphate</text>
        <dbReference type="Rhea" id="RHEA:17053"/>
        <dbReference type="ChEBI" id="CHEBI:16897"/>
        <dbReference type="ChEBI" id="CHEBI:57483"/>
        <dbReference type="ChEBI" id="CHEBI:57634"/>
        <dbReference type="ChEBI" id="CHEBI:59776"/>
        <dbReference type="EC" id="2.2.1.2"/>
    </reaction>
</comment>
<comment type="pathway">
    <text evidence="2 9">Carbohydrate degradation; pentose phosphate pathway; D-glyceraldehyde 3-phosphate and beta-D-fructose 6-phosphate from D-ribose 5-phosphate and D-xylulose 5-phosphate (non-oxidative stage): step 2/3.</text>
</comment>
<reference evidence="10 11" key="1">
    <citation type="submission" date="2010-08" db="EMBL/GenBank/DDBJ databases">
        <title>Complete sequence of Clostridium cellulovorans 743B.</title>
        <authorList>
            <consortium name="US DOE Joint Genome Institute"/>
            <person name="Lucas S."/>
            <person name="Copeland A."/>
            <person name="Lapidus A."/>
            <person name="Cheng J.-F."/>
            <person name="Bruce D."/>
            <person name="Goodwin L."/>
            <person name="Pitluck S."/>
            <person name="Chertkov O."/>
            <person name="Detter J.C."/>
            <person name="Han C."/>
            <person name="Tapia R."/>
            <person name="Land M."/>
            <person name="Hauser L."/>
            <person name="Chang Y.-J."/>
            <person name="Jeffries C."/>
            <person name="Kyrpides N."/>
            <person name="Ivanova N."/>
            <person name="Mikhailova N."/>
            <person name="Hemme C.L."/>
            <person name="Woyke T."/>
        </authorList>
    </citation>
    <scope>NUCLEOTIDE SEQUENCE [LARGE SCALE GENOMIC DNA]</scope>
    <source>
        <strain evidence="11">ATCC 35296 / DSM 3052 / OCM 3 / 743B</strain>
    </source>
</reference>
<proteinExistence type="inferred from homology"/>
<dbReference type="FunFam" id="3.20.20.70:FF:000018">
    <property type="entry name" value="Probable transaldolase"/>
    <property type="match status" value="1"/>
</dbReference>
<dbReference type="NCBIfam" id="TIGR00875">
    <property type="entry name" value="fsa_talC_mipB"/>
    <property type="match status" value="1"/>
</dbReference>
<dbReference type="AlphaFoldDB" id="D9SUV6"/>
<evidence type="ECO:0000256" key="6">
    <source>
        <dbReference type="ARBA" id="ARBA00023126"/>
    </source>
</evidence>
<dbReference type="RefSeq" id="WP_010076130.1">
    <property type="nucleotide sequence ID" value="NC_014393.1"/>
</dbReference>
<protein>
    <recommendedName>
        <fullName evidence="9">Probable transaldolase</fullName>
        <ecNumber evidence="9">2.2.1.2</ecNumber>
    </recommendedName>
</protein>
<dbReference type="InterPro" id="IPR004731">
    <property type="entry name" value="Transaldolase_3B/F6P_aldolase"/>
</dbReference>
<dbReference type="KEGG" id="ccb:Clocel_1256"/>
<evidence type="ECO:0000313" key="11">
    <source>
        <dbReference type="Proteomes" id="UP000002730"/>
    </source>
</evidence>
<accession>D9SUV6</accession>
<dbReference type="STRING" id="573061.Clocel_1256"/>
<dbReference type="GO" id="GO:0006098">
    <property type="term" value="P:pentose-phosphate shunt"/>
    <property type="evidence" value="ECO:0007669"/>
    <property type="project" value="UniProtKB-UniRule"/>
</dbReference>
<dbReference type="EC" id="2.2.1.2" evidence="9"/>
<dbReference type="GO" id="GO:0005737">
    <property type="term" value="C:cytoplasm"/>
    <property type="evidence" value="ECO:0007669"/>
    <property type="project" value="UniProtKB-SubCell"/>
</dbReference>
<dbReference type="HOGENOM" id="CLU_079764_0_0_9"/>
<dbReference type="InterPro" id="IPR018225">
    <property type="entry name" value="Transaldolase_AS"/>
</dbReference>
<evidence type="ECO:0000313" key="10">
    <source>
        <dbReference type="EMBL" id="ADL51011.1"/>
    </source>
</evidence>
<dbReference type="SUPFAM" id="SSF51569">
    <property type="entry name" value="Aldolase"/>
    <property type="match status" value="1"/>
</dbReference>
<evidence type="ECO:0000256" key="7">
    <source>
        <dbReference type="ARBA" id="ARBA00023270"/>
    </source>
</evidence>
<dbReference type="GO" id="GO:0005975">
    <property type="term" value="P:carbohydrate metabolic process"/>
    <property type="evidence" value="ECO:0007669"/>
    <property type="project" value="InterPro"/>
</dbReference>
<dbReference type="PANTHER" id="PTHR10683">
    <property type="entry name" value="TRANSALDOLASE"/>
    <property type="match status" value="1"/>
</dbReference>
<evidence type="ECO:0000256" key="9">
    <source>
        <dbReference type="HAMAP-Rule" id="MF_00494"/>
    </source>
</evidence>
<dbReference type="CDD" id="cd00956">
    <property type="entry name" value="Transaldolase_FSA"/>
    <property type="match status" value="1"/>
</dbReference>
<comment type="function">
    <text evidence="9">Transaldolase is important for the balance of metabolites in the pentose-phosphate pathway.</text>
</comment>
<keyword evidence="5 9" id="KW-0808">Transferase</keyword>
<gene>
    <name evidence="9" type="primary">tal</name>
    <name evidence="10" type="ordered locus">Clocel_1256</name>
</gene>
<evidence type="ECO:0000256" key="1">
    <source>
        <dbReference type="ARBA" id="ARBA00004496"/>
    </source>
</evidence>
<dbReference type="GO" id="GO:0016832">
    <property type="term" value="F:aldehyde-lyase activity"/>
    <property type="evidence" value="ECO:0007669"/>
    <property type="project" value="InterPro"/>
</dbReference>
<dbReference type="InterPro" id="IPR001585">
    <property type="entry name" value="TAL/FSA"/>
</dbReference>
<keyword evidence="6 9" id="KW-0570">Pentose shunt</keyword>
<dbReference type="GO" id="GO:0004801">
    <property type="term" value="F:transaldolase activity"/>
    <property type="evidence" value="ECO:0007669"/>
    <property type="project" value="UniProtKB-UniRule"/>
</dbReference>
<dbReference type="PANTHER" id="PTHR10683:SF36">
    <property type="entry name" value="TRANSALDOLASE"/>
    <property type="match status" value="1"/>
</dbReference>
<evidence type="ECO:0000256" key="4">
    <source>
        <dbReference type="ARBA" id="ARBA00022490"/>
    </source>
</evidence>
<dbReference type="InterPro" id="IPR013785">
    <property type="entry name" value="Aldolase_TIM"/>
</dbReference>
<dbReference type="PROSITE" id="PS00958">
    <property type="entry name" value="TRANSALDOLASE_2"/>
    <property type="match status" value="1"/>
</dbReference>
<keyword evidence="11" id="KW-1185">Reference proteome</keyword>
<comment type="subcellular location">
    <subcellularLocation>
        <location evidence="1 9">Cytoplasm</location>
    </subcellularLocation>
</comment>
<organism evidence="10 11">
    <name type="scientific">Clostridium cellulovorans (strain ATCC 35296 / DSM 3052 / OCM 3 / 743B)</name>
    <dbReference type="NCBI Taxonomy" id="573061"/>
    <lineage>
        <taxon>Bacteria</taxon>
        <taxon>Bacillati</taxon>
        <taxon>Bacillota</taxon>
        <taxon>Clostridia</taxon>
        <taxon>Eubacteriales</taxon>
        <taxon>Clostridiaceae</taxon>
        <taxon>Clostridium</taxon>
    </lineage>
</organism>
<keyword evidence="4 9" id="KW-0963">Cytoplasm</keyword>
<evidence type="ECO:0000256" key="2">
    <source>
        <dbReference type="ARBA" id="ARBA00004857"/>
    </source>
</evidence>
<dbReference type="eggNOG" id="COG0176">
    <property type="taxonomic scope" value="Bacteria"/>
</dbReference>
<evidence type="ECO:0000256" key="5">
    <source>
        <dbReference type="ARBA" id="ARBA00022679"/>
    </source>
</evidence>
<dbReference type="UniPathway" id="UPA00115">
    <property type="reaction ID" value="UER00414"/>
</dbReference>
<evidence type="ECO:0000256" key="3">
    <source>
        <dbReference type="ARBA" id="ARBA00005740"/>
    </source>
</evidence>
<keyword evidence="7 9" id="KW-0704">Schiff base</keyword>
<dbReference type="Gene3D" id="3.20.20.70">
    <property type="entry name" value="Aldolase class I"/>
    <property type="match status" value="1"/>
</dbReference>
<dbReference type="Proteomes" id="UP000002730">
    <property type="component" value="Chromosome"/>
</dbReference>
<dbReference type="EMBL" id="CP002160">
    <property type="protein sequence ID" value="ADL51011.1"/>
    <property type="molecule type" value="Genomic_DNA"/>
</dbReference>
<feature type="active site" description="Schiff-base intermediate with substrate" evidence="9">
    <location>
        <position position="83"/>
    </location>
</feature>
<dbReference type="InterPro" id="IPR033919">
    <property type="entry name" value="TSA/FSA_arc/bac"/>
</dbReference>
<name>D9SUV6_CLOC7</name>
<sequence>MEFFIDTANVEEIKKANKMGVICGVTTNPSLVAKEGRDFNEVITEITSIVDGPISGEVISLEAEGMIKEGREVAKIHKNMVVKIPMTIEGLEAVKVLSSEGIKTNVTLIFSATQALLAARAGATYVSPFLGRLDDIGSTGIALIEDIAEIFAVHDIDTKIIAASIRNPIHVIDAAKAGAHIGTVPYNVIVQMTKHPLTDNGIERFMADWNSVYNK</sequence>
<comment type="similarity">
    <text evidence="3 9">Belongs to the transaldolase family. Type 3B subfamily.</text>
</comment>